<feature type="region of interest" description="Disordered" evidence="2">
    <location>
        <begin position="982"/>
        <end position="1001"/>
    </location>
</feature>
<feature type="coiled-coil region" evidence="1">
    <location>
        <begin position="208"/>
        <end position="277"/>
    </location>
</feature>
<feature type="compositionally biased region" description="Basic and acidic residues" evidence="2">
    <location>
        <begin position="815"/>
        <end position="827"/>
    </location>
</feature>
<feature type="coiled-coil region" evidence="1">
    <location>
        <begin position="312"/>
        <end position="346"/>
    </location>
</feature>
<feature type="region of interest" description="Disordered" evidence="2">
    <location>
        <begin position="726"/>
        <end position="863"/>
    </location>
</feature>
<feature type="compositionally biased region" description="Basic and acidic residues" evidence="2">
    <location>
        <begin position="14"/>
        <end position="25"/>
    </location>
</feature>
<dbReference type="KEGG" id="bter:110119999"/>
<protein>
    <submittedName>
        <fullName evidence="4">FK506-binding protein 5</fullName>
    </submittedName>
</protein>
<feature type="region of interest" description="Disordered" evidence="2">
    <location>
        <begin position="1012"/>
        <end position="1048"/>
    </location>
</feature>
<dbReference type="GeneID" id="110119999"/>
<feature type="compositionally biased region" description="Basic and acidic residues" evidence="2">
    <location>
        <begin position="1022"/>
        <end position="1048"/>
    </location>
</feature>
<dbReference type="Proteomes" id="UP000835206">
    <property type="component" value="Chromosome 16"/>
</dbReference>
<feature type="compositionally biased region" description="Basic and acidic residues" evidence="2">
    <location>
        <begin position="78"/>
        <end position="108"/>
    </location>
</feature>
<reference evidence="4" key="1">
    <citation type="submission" date="2025-08" db="UniProtKB">
        <authorList>
            <consortium name="RefSeq"/>
        </authorList>
    </citation>
    <scope>IDENTIFICATION</scope>
</reference>
<sequence>MADNDDAMEDEEDTKSGEPISEHTLKSPSEAAEDMLASEYWKTPSDAPSIASEVVSVARNNARGSPNAQSSRSIQEPQEEKLSKSQEEFRKSQEIGLNDKKPSLDELSKDKVPKTTKMYRQCHRRFREIIGKRELRNVELEKHQGDLKKRLNILECSMPAVMVWNMWRMSQGTCVPGLQRIMEKQFEGPASGEVYCPSTPSRHFDCRVREVEAERKQAQKRMQDAKALCAEKEAALEDRNKRLEEAKQLQQEIKLRIEQLTAEVQKLRETAAKVEDDGQCECGIIECKKKWLEKVPSCASIKSNDIECLEKLQQLAENEVYMKRKIAELESREEAYMRTLQQADELWCKVDADAASTVSALQEQLHMKTAANQQMANRICQLEDVIEQLRKRLATCRGELEKYMSISKIEALIGKDDDFADVLEKGILVEVPVKDKEVGRVEDLADVDDVGILVKDDVVDKDILAVVELVDIDLEAKPDIVDVDIEMKPDMVDAAMRVVRADLIDVDDAQMAIHPDDFAYEDERLKQAQDYLARIGSLSELDKYGDDYICASDFICNDVVLSETGLTEEEMIALNENRVTPQELLEKYGWKFDLAELMAQATAEDEEIRAPLAVPPVEKEQEIEVQDKEVEDPSTKIEITIEETMVIEESRIEETQAVEDIDSAEEYESLEDTDAIEEIADVEEAIQEPRPVEDLEAIEKYESVEDIEYTERIELVEDITPTEGIRLVEDIGPTEEIKPIPTDEIEPRPIAEIAPAEEVKPTSTEEIEPRPVEEIRPTEEVKPIPTEEIEPRPIAEITPAEKVEPIPIEDTTTVEEIRPVEDVRPFERATPLEPTIVEKEKPLVDERTDVPPSDVPEEKIDKDNVLVPRQEMLLWQDDVDTIRTTIAECPDCVDVKKEADQLATMMSAYTGTDVKEIVAKPRPREEAVVKIHEEKLGEREIEVQTKPKVAEVEVTAVAEVEEKEVIVKVPEKPERLIELESEYPLEPPTTPSISGVTPQAEKVAMPEVVQKLEESTPVAPEETPKEVVEELEKMPMIPEVDKDTDPIEKIEEEEIMKETEEIMVEELSEEEIEEKEEEKLPEIVEIKVKKDEIDIEVETPEEREEELVPEEEEEIKEVPVEEIEEIEIPVDVKEEEIYVEILPEERDEELVEEELVEKEIPVWKEPKVLTEEEKEKEEEELICTCPLIPPPVSIKINIFSILTGLIYLHGSSKFIILKI</sequence>
<feature type="coiled-coil region" evidence="1">
    <location>
        <begin position="1050"/>
        <end position="1077"/>
    </location>
</feature>
<dbReference type="RefSeq" id="XP_048269123.1">
    <property type="nucleotide sequence ID" value="XM_048413166.1"/>
</dbReference>
<feature type="region of interest" description="Disordered" evidence="2">
    <location>
        <begin position="1"/>
        <end position="108"/>
    </location>
</feature>
<feature type="compositionally biased region" description="Basic and acidic residues" evidence="2">
    <location>
        <begin position="789"/>
        <end position="804"/>
    </location>
</feature>
<dbReference type="OrthoDB" id="6424487at2759"/>
<feature type="compositionally biased region" description="Basic and acidic residues" evidence="2">
    <location>
        <begin position="836"/>
        <end position="849"/>
    </location>
</feature>
<gene>
    <name evidence="4" type="primary">LOC110119999</name>
</gene>
<dbReference type="AlphaFoldDB" id="A0A9C6SNR7"/>
<feature type="compositionally biased region" description="Polar residues" evidence="2">
    <location>
        <begin position="58"/>
        <end position="76"/>
    </location>
</feature>
<feature type="compositionally biased region" description="Basic and acidic residues" evidence="2">
    <location>
        <begin position="767"/>
        <end position="782"/>
    </location>
</feature>
<keyword evidence="3" id="KW-1185">Reference proteome</keyword>
<organism evidence="3 4">
    <name type="scientific">Bombus terrestris</name>
    <name type="common">Buff-tailed bumblebee</name>
    <name type="synonym">Apis terrestris</name>
    <dbReference type="NCBI Taxonomy" id="30195"/>
    <lineage>
        <taxon>Eukaryota</taxon>
        <taxon>Metazoa</taxon>
        <taxon>Ecdysozoa</taxon>
        <taxon>Arthropoda</taxon>
        <taxon>Hexapoda</taxon>
        <taxon>Insecta</taxon>
        <taxon>Pterygota</taxon>
        <taxon>Neoptera</taxon>
        <taxon>Endopterygota</taxon>
        <taxon>Hymenoptera</taxon>
        <taxon>Apocrita</taxon>
        <taxon>Aculeata</taxon>
        <taxon>Apoidea</taxon>
        <taxon>Anthophila</taxon>
        <taxon>Apidae</taxon>
        <taxon>Bombus</taxon>
        <taxon>Bombus</taxon>
    </lineage>
</organism>
<accession>A0A9C6SNR7</accession>
<proteinExistence type="predicted"/>
<feature type="compositionally biased region" description="Acidic residues" evidence="2">
    <location>
        <begin position="1"/>
        <end position="13"/>
    </location>
</feature>
<keyword evidence="1" id="KW-0175">Coiled coil</keyword>
<evidence type="ECO:0000313" key="4">
    <source>
        <dbReference type="RefSeq" id="XP_048269123.1"/>
    </source>
</evidence>
<evidence type="ECO:0000256" key="2">
    <source>
        <dbReference type="SAM" id="MobiDB-lite"/>
    </source>
</evidence>
<evidence type="ECO:0000256" key="1">
    <source>
        <dbReference type="SAM" id="Coils"/>
    </source>
</evidence>
<name>A0A9C6SNR7_BOMTE</name>
<evidence type="ECO:0000313" key="3">
    <source>
        <dbReference type="Proteomes" id="UP000835206"/>
    </source>
</evidence>